<proteinExistence type="predicted"/>
<evidence type="ECO:0000256" key="1">
    <source>
        <dbReference type="SAM" id="Phobius"/>
    </source>
</evidence>
<name>A0AAD2GA89_9STRA</name>
<dbReference type="Proteomes" id="UP001295423">
    <property type="component" value="Unassembled WGS sequence"/>
</dbReference>
<feature type="transmembrane region" description="Helical" evidence="1">
    <location>
        <begin position="33"/>
        <end position="51"/>
    </location>
</feature>
<comment type="caution">
    <text evidence="2">The sequence shown here is derived from an EMBL/GenBank/DDBJ whole genome shotgun (WGS) entry which is preliminary data.</text>
</comment>
<dbReference type="EMBL" id="CAKOGP040002336">
    <property type="protein sequence ID" value="CAJ1967538.1"/>
    <property type="molecule type" value="Genomic_DNA"/>
</dbReference>
<keyword evidence="1" id="KW-0472">Membrane</keyword>
<dbReference type="AlphaFoldDB" id="A0AAD2GA89"/>
<organism evidence="2 3">
    <name type="scientific">Cylindrotheca closterium</name>
    <dbReference type="NCBI Taxonomy" id="2856"/>
    <lineage>
        <taxon>Eukaryota</taxon>
        <taxon>Sar</taxon>
        <taxon>Stramenopiles</taxon>
        <taxon>Ochrophyta</taxon>
        <taxon>Bacillariophyta</taxon>
        <taxon>Bacillariophyceae</taxon>
        <taxon>Bacillariophycidae</taxon>
        <taxon>Bacillariales</taxon>
        <taxon>Bacillariaceae</taxon>
        <taxon>Cylindrotheca</taxon>
    </lineage>
</organism>
<keyword evidence="3" id="KW-1185">Reference proteome</keyword>
<evidence type="ECO:0000313" key="2">
    <source>
        <dbReference type="EMBL" id="CAJ1967538.1"/>
    </source>
</evidence>
<keyword evidence="1" id="KW-1133">Transmembrane helix</keyword>
<evidence type="ECO:0000313" key="3">
    <source>
        <dbReference type="Proteomes" id="UP001295423"/>
    </source>
</evidence>
<reference evidence="2" key="1">
    <citation type="submission" date="2023-08" db="EMBL/GenBank/DDBJ databases">
        <authorList>
            <person name="Audoor S."/>
            <person name="Bilcke G."/>
        </authorList>
    </citation>
    <scope>NUCLEOTIDE SEQUENCE</scope>
</reference>
<sequence>MISLRRRVIDRRNEDERYVFRKHQKEIVPTVAIRRRTVFFAFLVVISQYAAVDSVNMLPAIILFYSMGLAISFELMSGEPEMFGLTILVATHDDASPLDNVGNILMDPEEEFRHLLGLAQFEYFVLKKRPQTKFARVPDQEGNFKLFVV</sequence>
<accession>A0AAD2GA89</accession>
<gene>
    <name evidence="2" type="ORF">CYCCA115_LOCUS22818</name>
</gene>
<protein>
    <submittedName>
        <fullName evidence="2">Uncharacterized protein</fullName>
    </submittedName>
</protein>
<keyword evidence="1" id="KW-0812">Transmembrane</keyword>